<accession>A0A8X6VEI7</accession>
<reference evidence="2" key="1">
    <citation type="submission" date="2020-08" db="EMBL/GenBank/DDBJ databases">
        <title>Multicomponent nature underlies the extraordinary mechanical properties of spider dragline silk.</title>
        <authorList>
            <person name="Kono N."/>
            <person name="Nakamura H."/>
            <person name="Mori M."/>
            <person name="Yoshida Y."/>
            <person name="Ohtoshi R."/>
            <person name="Malay A.D."/>
            <person name="Moran D.A.P."/>
            <person name="Tomita M."/>
            <person name="Numata K."/>
            <person name="Arakawa K."/>
        </authorList>
    </citation>
    <scope>NUCLEOTIDE SEQUENCE</scope>
</reference>
<keyword evidence="3" id="KW-1185">Reference proteome</keyword>
<gene>
    <name evidence="2" type="ORF">TNCV_4415951</name>
</gene>
<evidence type="ECO:0000256" key="1">
    <source>
        <dbReference type="SAM" id="MobiDB-lite"/>
    </source>
</evidence>
<dbReference type="Proteomes" id="UP000887159">
    <property type="component" value="Unassembled WGS sequence"/>
</dbReference>
<feature type="region of interest" description="Disordered" evidence="1">
    <location>
        <begin position="26"/>
        <end position="54"/>
    </location>
</feature>
<name>A0A8X6VEI7_TRICX</name>
<comment type="caution">
    <text evidence="2">The sequence shown here is derived from an EMBL/GenBank/DDBJ whole genome shotgun (WGS) entry which is preliminary data.</text>
</comment>
<sequence length="67" mass="7423">MRYPSAFISLAFQRQCVGRNNPRSFDQAISSTKAPQRRNISGIPTRGASSYTEKCSSQHKGSYVVPT</sequence>
<dbReference type="EMBL" id="BMAU01021244">
    <property type="protein sequence ID" value="GFY04509.1"/>
    <property type="molecule type" value="Genomic_DNA"/>
</dbReference>
<protein>
    <submittedName>
        <fullName evidence="2">Uncharacterized protein</fullName>
    </submittedName>
</protein>
<proteinExistence type="predicted"/>
<evidence type="ECO:0000313" key="2">
    <source>
        <dbReference type="EMBL" id="GFY04509.1"/>
    </source>
</evidence>
<dbReference type="AlphaFoldDB" id="A0A8X6VEI7"/>
<evidence type="ECO:0000313" key="3">
    <source>
        <dbReference type="Proteomes" id="UP000887159"/>
    </source>
</evidence>
<organism evidence="2 3">
    <name type="scientific">Trichonephila clavipes</name>
    <name type="common">Golden silk orbweaver</name>
    <name type="synonym">Nephila clavipes</name>
    <dbReference type="NCBI Taxonomy" id="2585209"/>
    <lineage>
        <taxon>Eukaryota</taxon>
        <taxon>Metazoa</taxon>
        <taxon>Ecdysozoa</taxon>
        <taxon>Arthropoda</taxon>
        <taxon>Chelicerata</taxon>
        <taxon>Arachnida</taxon>
        <taxon>Araneae</taxon>
        <taxon>Araneomorphae</taxon>
        <taxon>Entelegynae</taxon>
        <taxon>Araneoidea</taxon>
        <taxon>Nephilidae</taxon>
        <taxon>Trichonephila</taxon>
    </lineage>
</organism>